<gene>
    <name evidence="1" type="ORF">TIFTF001_023681</name>
</gene>
<keyword evidence="2" id="KW-1185">Reference proteome</keyword>
<organism evidence="1 2">
    <name type="scientific">Ficus carica</name>
    <name type="common">Common fig</name>
    <dbReference type="NCBI Taxonomy" id="3494"/>
    <lineage>
        <taxon>Eukaryota</taxon>
        <taxon>Viridiplantae</taxon>
        <taxon>Streptophyta</taxon>
        <taxon>Embryophyta</taxon>
        <taxon>Tracheophyta</taxon>
        <taxon>Spermatophyta</taxon>
        <taxon>Magnoliopsida</taxon>
        <taxon>eudicotyledons</taxon>
        <taxon>Gunneridae</taxon>
        <taxon>Pentapetalae</taxon>
        <taxon>rosids</taxon>
        <taxon>fabids</taxon>
        <taxon>Rosales</taxon>
        <taxon>Moraceae</taxon>
        <taxon>Ficeae</taxon>
        <taxon>Ficus</taxon>
    </lineage>
</organism>
<evidence type="ECO:0000313" key="2">
    <source>
        <dbReference type="Proteomes" id="UP001187192"/>
    </source>
</evidence>
<reference evidence="1" key="1">
    <citation type="submission" date="2023-07" db="EMBL/GenBank/DDBJ databases">
        <title>draft genome sequence of fig (Ficus carica).</title>
        <authorList>
            <person name="Takahashi T."/>
            <person name="Nishimura K."/>
        </authorList>
    </citation>
    <scope>NUCLEOTIDE SEQUENCE</scope>
</reference>
<evidence type="ECO:0000313" key="1">
    <source>
        <dbReference type="EMBL" id="GMN54554.1"/>
    </source>
</evidence>
<dbReference type="Proteomes" id="UP001187192">
    <property type="component" value="Unassembled WGS sequence"/>
</dbReference>
<sequence>MNAGGHDMSSKNLAILISLELCEQQSTTPVARLLDMTFADFDFFSNDRSFATAGGGA</sequence>
<name>A0AA88AF90_FICCA</name>
<comment type="caution">
    <text evidence="1">The sequence shown here is derived from an EMBL/GenBank/DDBJ whole genome shotgun (WGS) entry which is preliminary data.</text>
</comment>
<dbReference type="EMBL" id="BTGU01000052">
    <property type="protein sequence ID" value="GMN54554.1"/>
    <property type="molecule type" value="Genomic_DNA"/>
</dbReference>
<dbReference type="AlphaFoldDB" id="A0AA88AF90"/>
<proteinExistence type="predicted"/>
<accession>A0AA88AF90</accession>
<protein>
    <submittedName>
        <fullName evidence="1">Uncharacterized protein</fullName>
    </submittedName>
</protein>